<sequence>MESSLPVSSLFRLKTATYMPVSSTALLIYDYIITLIDEIRLVWWAPWSIGKALFLLTRYPVLVNNCLELYRNVAPTVPQCKHLDSESGYVSIVGIMVAEIILVIRVWALWERNWKMGAFLATLVLTGLIVAVVAVSRYFSTTQLYVAPPELKNALPGCHDFGTNTSSFIPYVVLMAFETVIFILMFVKGLKHYKGLSQSKFLYGFYQDGIIYYAFLLVVSIINIIVLSREPPEYVNLLISVQRSLHSMLSARILLHLRHESEYSRRTGLSTAGHGPIGSLAFRHSSAAEQEESVIATRRWNIDDGTWFGYGTQVGRAQPERDEEEEDDLSSS</sequence>
<feature type="transmembrane region" description="Helical" evidence="2">
    <location>
        <begin position="117"/>
        <end position="139"/>
    </location>
</feature>
<evidence type="ECO:0000313" key="5">
    <source>
        <dbReference type="Proteomes" id="UP001556367"/>
    </source>
</evidence>
<keyword evidence="2" id="KW-0812">Transmembrane</keyword>
<feature type="transmembrane region" description="Helical" evidence="2">
    <location>
        <begin position="88"/>
        <end position="110"/>
    </location>
</feature>
<dbReference type="Pfam" id="PF20151">
    <property type="entry name" value="DUF6533"/>
    <property type="match status" value="1"/>
</dbReference>
<comment type="caution">
    <text evidence="4">The sequence shown here is derived from an EMBL/GenBank/DDBJ whole genome shotgun (WGS) entry which is preliminary data.</text>
</comment>
<keyword evidence="5" id="KW-1185">Reference proteome</keyword>
<dbReference type="EMBL" id="JASNQZ010000011">
    <property type="protein sequence ID" value="KAL0952113.1"/>
    <property type="molecule type" value="Genomic_DNA"/>
</dbReference>
<proteinExistence type="predicted"/>
<keyword evidence="2" id="KW-1133">Transmembrane helix</keyword>
<feature type="transmembrane region" description="Helical" evidence="2">
    <location>
        <begin position="41"/>
        <end position="61"/>
    </location>
</feature>
<evidence type="ECO:0000256" key="2">
    <source>
        <dbReference type="SAM" id="Phobius"/>
    </source>
</evidence>
<feature type="transmembrane region" description="Helical" evidence="2">
    <location>
        <begin position="15"/>
        <end position="34"/>
    </location>
</feature>
<name>A0ABR3J8U5_9AGAR</name>
<evidence type="ECO:0000313" key="4">
    <source>
        <dbReference type="EMBL" id="KAL0952113.1"/>
    </source>
</evidence>
<organism evidence="4 5">
    <name type="scientific">Hohenbuehelia grisea</name>
    <dbReference type="NCBI Taxonomy" id="104357"/>
    <lineage>
        <taxon>Eukaryota</taxon>
        <taxon>Fungi</taxon>
        <taxon>Dikarya</taxon>
        <taxon>Basidiomycota</taxon>
        <taxon>Agaricomycotina</taxon>
        <taxon>Agaricomycetes</taxon>
        <taxon>Agaricomycetidae</taxon>
        <taxon>Agaricales</taxon>
        <taxon>Pleurotineae</taxon>
        <taxon>Pleurotaceae</taxon>
        <taxon>Hohenbuehelia</taxon>
    </lineage>
</organism>
<evidence type="ECO:0000259" key="3">
    <source>
        <dbReference type="Pfam" id="PF20151"/>
    </source>
</evidence>
<feature type="domain" description="DUF6533" evidence="3">
    <location>
        <begin position="18"/>
        <end position="62"/>
    </location>
</feature>
<dbReference type="InterPro" id="IPR045340">
    <property type="entry name" value="DUF6533"/>
</dbReference>
<feature type="compositionally biased region" description="Acidic residues" evidence="1">
    <location>
        <begin position="321"/>
        <end position="332"/>
    </location>
</feature>
<reference evidence="5" key="1">
    <citation type="submission" date="2024-06" db="EMBL/GenBank/DDBJ databases">
        <title>Multi-omics analyses provide insights into the biosynthesis of the anticancer antibiotic pleurotin in Hohenbuehelia grisea.</title>
        <authorList>
            <person name="Weaver J.A."/>
            <person name="Alberti F."/>
        </authorList>
    </citation>
    <scope>NUCLEOTIDE SEQUENCE [LARGE SCALE GENOMIC DNA]</scope>
    <source>
        <strain evidence="5">T-177</strain>
    </source>
</reference>
<feature type="transmembrane region" description="Helical" evidence="2">
    <location>
        <begin position="168"/>
        <end position="190"/>
    </location>
</feature>
<gene>
    <name evidence="4" type="ORF">HGRIS_008743</name>
</gene>
<feature type="region of interest" description="Disordered" evidence="1">
    <location>
        <begin position="313"/>
        <end position="332"/>
    </location>
</feature>
<evidence type="ECO:0000256" key="1">
    <source>
        <dbReference type="SAM" id="MobiDB-lite"/>
    </source>
</evidence>
<protein>
    <recommendedName>
        <fullName evidence="3">DUF6533 domain-containing protein</fullName>
    </recommendedName>
</protein>
<dbReference type="Proteomes" id="UP001556367">
    <property type="component" value="Unassembled WGS sequence"/>
</dbReference>
<feature type="transmembrane region" description="Helical" evidence="2">
    <location>
        <begin position="210"/>
        <end position="228"/>
    </location>
</feature>
<accession>A0ABR3J8U5</accession>
<keyword evidence="2" id="KW-0472">Membrane</keyword>